<comment type="caution">
    <text evidence="2">The sequence shown here is derived from an EMBL/GenBank/DDBJ whole genome shotgun (WGS) entry which is preliminary data.</text>
</comment>
<protein>
    <recommendedName>
        <fullName evidence="4">Peptidase S74 domain-containing protein</fullName>
    </recommendedName>
</protein>
<reference evidence="2" key="1">
    <citation type="submission" date="2022-10" db="EMBL/GenBank/DDBJ databases">
        <title>Sifting through the core-genome to identify putative cross-protective antigens against Riemerella anatipestifer.</title>
        <authorList>
            <person name="Zheng X."/>
            <person name="Zhang W."/>
        </authorList>
    </citation>
    <scope>NUCLEOTIDE SEQUENCE</scope>
    <source>
        <strain evidence="2">ZWRA178</strain>
    </source>
</reference>
<evidence type="ECO:0000256" key="1">
    <source>
        <dbReference type="SAM" id="Coils"/>
    </source>
</evidence>
<dbReference type="EMBL" id="JAOZYT010000012">
    <property type="protein sequence ID" value="MCW0523295.1"/>
    <property type="molecule type" value="Genomic_DNA"/>
</dbReference>
<name>A0AAP3AKB0_RIEAN</name>
<organism evidence="2 3">
    <name type="scientific">Riemerella anatipestifer</name>
    <name type="common">Moraxella anatipestifer</name>
    <dbReference type="NCBI Taxonomy" id="34085"/>
    <lineage>
        <taxon>Bacteria</taxon>
        <taxon>Pseudomonadati</taxon>
        <taxon>Bacteroidota</taxon>
        <taxon>Flavobacteriia</taxon>
        <taxon>Flavobacteriales</taxon>
        <taxon>Weeksellaceae</taxon>
        <taxon>Riemerella</taxon>
    </lineage>
</organism>
<dbReference type="AlphaFoldDB" id="A0AAP3AKB0"/>
<sequence>YYNGTEWVKSASGSLDQEWIHNGIDAIYAKKAKGNNPSNIFEILDNGKVYINQGGVDWTTLVNDSGQPTLSANPRGNNLNSVFQSSDILPLNTLGIDYNNSGGRGYVFNSLTSILKENHTTSSDGVSNLKSYTGSSYSLINNDLTSRILSQSAVFFSSSMGRSSTGRIDELRGVLAQASNNSSGHGYVISGVHSDASVGGEVGATARELRGVYGAGYQQYNASADIIKGGHFYGLSRWTSNPTEQIIGVYAEASNSKEKGLYPGQIEGTANVTNRMAGGVFLSTARANATYNSIFGTHTVNIVENDATVSTGMIASLNRNEIKNTTPHNFVFGGMFENVLAGTGVVTNLSGVVSRLLSQKVNQSVGAYMAFRSDLGSTGAINLQGSIDNYYDFYTSSAPTQAKNKYGFYIQGDNKINFLEGSLGVGTAAPTEKLEVAGNVKATGFIGANAAIFPDYVFQKYYTGTSSLKADYSFKTLSQVEDFVKTNGHLPGYKSAAEIKKQGYIDLMATQLTNVEKIEELYLHLLEKDKEVKALKAEITELKSLVKDLLAK</sequence>
<dbReference type="RefSeq" id="WP_264308829.1">
    <property type="nucleotide sequence ID" value="NZ_JAOZYH010000072.1"/>
</dbReference>
<accession>A0AAP3AKB0</accession>
<evidence type="ECO:0008006" key="4">
    <source>
        <dbReference type="Google" id="ProtNLM"/>
    </source>
</evidence>
<evidence type="ECO:0000313" key="3">
    <source>
        <dbReference type="Proteomes" id="UP001207440"/>
    </source>
</evidence>
<feature type="non-terminal residue" evidence="2">
    <location>
        <position position="1"/>
    </location>
</feature>
<proteinExistence type="predicted"/>
<evidence type="ECO:0000313" key="2">
    <source>
        <dbReference type="EMBL" id="MCW0523295.1"/>
    </source>
</evidence>
<dbReference type="Proteomes" id="UP001207440">
    <property type="component" value="Unassembled WGS sequence"/>
</dbReference>
<gene>
    <name evidence="2" type="ORF">OKE68_03045</name>
</gene>
<keyword evidence="1" id="KW-0175">Coiled coil</keyword>
<feature type="coiled-coil region" evidence="1">
    <location>
        <begin position="518"/>
        <end position="552"/>
    </location>
</feature>